<sequence>MPFTMRPVRRNAAARIVGALAAALLSASAVHAQVTAPPGALTVASPDGKNVAGVGVQDGHLAYYVQRGGRWIIQPSLLGFAFRGAPALRDSLRIVGNERRSFDTTWTQPWGEVARVRDQHNELRVTVEEQSAPRRRFVLAVRVFDDGVGFRYELPQQAALGEFEISDELTEFTLADNARAWWIASNRPRLDRSEQLYSSGPVSTLDSVQTPLTMAMSSGTQVVIHEADLVDYPRMFLAGPRMEGRTLRAALAPWNDGLKVRGRTPFVTPWRTIQLADRVEQLAPSVLGLKLNPPSRIADTRWIQPQKYVGIWWGMHLNTMTWSSGPKHGATTANTRKYIDFAAANGFRGVLVEGWNTGWDGDWIKNQNAFSFTEAYPDYDLRGLAAYAKSRGVGLIAHNETSGGIANYERQLEDAFRLYQSLGITTLKSGYVADTVGGGQSHYGQFAVRHHRKVIETAAKYGIMVNAHEPIHDTGERRTWPNMMSREGARGQEYNAWSGDSGNPPEHETILFFTRLLAGPMDFTPGIFDLMLASSGRPRTPEESRPRTTLAKQLALYVVLYSPLQMAADLPENYANQPAFQFIRDVAVDWDTTRVLDARIGDYVAVARKAKGRDEWFLGAITDEEARTLDVRLDFLPAGRRYVAEVYADGPGANWRDNPLPVAISRQPVTAASRQTLRLAPSGGVAVRIRPER</sequence>
<comment type="caution">
    <text evidence="5">The sequence shown here is derived from an EMBL/GenBank/DDBJ whole genome shotgun (WGS) entry which is preliminary data.</text>
</comment>
<keyword evidence="1" id="KW-0732">Signal</keyword>
<evidence type="ECO:0000313" key="6">
    <source>
        <dbReference type="Proteomes" id="UP001161325"/>
    </source>
</evidence>
<evidence type="ECO:0000256" key="1">
    <source>
        <dbReference type="SAM" id="SignalP"/>
    </source>
</evidence>
<accession>A0AA37QCS3</accession>
<protein>
    <submittedName>
        <fullName evidence="5">Alpha-glucosidase</fullName>
    </submittedName>
</protein>
<dbReference type="Gene3D" id="2.70.98.10">
    <property type="match status" value="1"/>
</dbReference>
<reference evidence="5" key="1">
    <citation type="submission" date="2022-08" db="EMBL/GenBank/DDBJ databases">
        <title>Draft genome sequencing of Roseisolibacter agri AW1220.</title>
        <authorList>
            <person name="Tobiishi Y."/>
            <person name="Tonouchi A."/>
        </authorList>
    </citation>
    <scope>NUCLEOTIDE SEQUENCE</scope>
    <source>
        <strain evidence="5">AW1220</strain>
    </source>
</reference>
<dbReference type="InterPro" id="IPR017853">
    <property type="entry name" value="GH"/>
</dbReference>
<evidence type="ECO:0000313" key="5">
    <source>
        <dbReference type="EMBL" id="GLC23925.1"/>
    </source>
</evidence>
<dbReference type="Proteomes" id="UP001161325">
    <property type="component" value="Unassembled WGS sequence"/>
</dbReference>
<dbReference type="SUPFAM" id="SSF51445">
    <property type="entry name" value="(Trans)glycosidases"/>
    <property type="match status" value="1"/>
</dbReference>
<dbReference type="PANTHER" id="PTHR35803">
    <property type="entry name" value="GLUCAN 1,4-ALPHA-GLUCOSIDASE SUSB-RELATED"/>
    <property type="match status" value="1"/>
</dbReference>
<dbReference type="EMBL" id="BRXS01000001">
    <property type="protein sequence ID" value="GLC23925.1"/>
    <property type="molecule type" value="Genomic_DNA"/>
</dbReference>
<feature type="domain" description="Glycosyl-hydrolase 97 C-terminal oligomerisation" evidence="4">
    <location>
        <begin position="589"/>
        <end position="689"/>
    </location>
</feature>
<feature type="domain" description="Glycosyl-hydrolase 97 N-terminal" evidence="3">
    <location>
        <begin position="43"/>
        <end position="294"/>
    </location>
</feature>
<name>A0AA37QCS3_9BACT</name>
<feature type="domain" description="Glycosyl-hydrolase 97 catalytic" evidence="2">
    <location>
        <begin position="312"/>
        <end position="489"/>
    </location>
</feature>
<dbReference type="InterPro" id="IPR019563">
    <property type="entry name" value="GH97_catalytic"/>
</dbReference>
<dbReference type="InterPro" id="IPR029486">
    <property type="entry name" value="GH97_N"/>
</dbReference>
<dbReference type="Pfam" id="PF14508">
    <property type="entry name" value="GH97_N"/>
    <property type="match status" value="1"/>
</dbReference>
<dbReference type="InterPro" id="IPR013785">
    <property type="entry name" value="Aldolase_TIM"/>
</dbReference>
<dbReference type="AlphaFoldDB" id="A0AA37QCS3"/>
<evidence type="ECO:0000259" key="4">
    <source>
        <dbReference type="Pfam" id="PF14509"/>
    </source>
</evidence>
<dbReference type="InterPro" id="IPR029483">
    <property type="entry name" value="GH97_C"/>
</dbReference>
<dbReference type="GO" id="GO:0030246">
    <property type="term" value="F:carbohydrate binding"/>
    <property type="evidence" value="ECO:0007669"/>
    <property type="project" value="InterPro"/>
</dbReference>
<keyword evidence="6" id="KW-1185">Reference proteome</keyword>
<dbReference type="Pfam" id="PF10566">
    <property type="entry name" value="Glyco_hydro_97"/>
    <property type="match status" value="1"/>
</dbReference>
<dbReference type="Gene3D" id="3.20.20.70">
    <property type="entry name" value="Aldolase class I"/>
    <property type="match status" value="1"/>
</dbReference>
<proteinExistence type="predicted"/>
<dbReference type="PANTHER" id="PTHR35803:SF1">
    <property type="entry name" value="GLUCAN 1,4-ALPHA-GLUCOSIDASE SUSB"/>
    <property type="match status" value="1"/>
</dbReference>
<evidence type="ECO:0000259" key="3">
    <source>
        <dbReference type="Pfam" id="PF14508"/>
    </source>
</evidence>
<gene>
    <name evidence="5" type="primary">aglA</name>
    <name evidence="5" type="ORF">rosag_04380</name>
</gene>
<dbReference type="Pfam" id="PF14509">
    <property type="entry name" value="GH97_C"/>
    <property type="match status" value="1"/>
</dbReference>
<evidence type="ECO:0000259" key="2">
    <source>
        <dbReference type="Pfam" id="PF10566"/>
    </source>
</evidence>
<organism evidence="5 6">
    <name type="scientific">Roseisolibacter agri</name>
    <dbReference type="NCBI Taxonomy" id="2014610"/>
    <lineage>
        <taxon>Bacteria</taxon>
        <taxon>Pseudomonadati</taxon>
        <taxon>Gemmatimonadota</taxon>
        <taxon>Gemmatimonadia</taxon>
        <taxon>Gemmatimonadales</taxon>
        <taxon>Gemmatimonadaceae</taxon>
        <taxon>Roseisolibacter</taxon>
    </lineage>
</organism>
<dbReference type="InterPro" id="IPR014718">
    <property type="entry name" value="GH-type_carb-bd"/>
</dbReference>
<feature type="chain" id="PRO_5041348397" evidence="1">
    <location>
        <begin position="33"/>
        <end position="693"/>
    </location>
</feature>
<dbReference type="InterPro" id="IPR052720">
    <property type="entry name" value="Glycosyl_hydrolase_97"/>
</dbReference>
<feature type="signal peptide" evidence="1">
    <location>
        <begin position="1"/>
        <end position="32"/>
    </location>
</feature>